<dbReference type="Gene3D" id="2.40.160.20">
    <property type="match status" value="1"/>
</dbReference>
<name>Q1IJ68_KORVE</name>
<dbReference type="RefSeq" id="WP_011524881.1">
    <property type="nucleotide sequence ID" value="NC_008009.1"/>
</dbReference>
<dbReference type="Proteomes" id="UP000002432">
    <property type="component" value="Chromosome"/>
</dbReference>
<dbReference type="InterPro" id="IPR011250">
    <property type="entry name" value="OMP/PagP_B-barrel"/>
</dbReference>
<sequence length="505" mass="55702">MNRLNAILSSLLIFGTLIFGASRRASAQEFVDTQSDDQPTRFSFVYDDARETSMVIAGDTSGTRLNESSSLPNAAPIFAVAPAPQASKGVDWKHLFSASFTFLAAEHTFRVATEPSTRIAHHQAFVPGYGKALGNLHGWGDGDAFLINYVGHPMQGAVSGFMWQHNDRAYRNVEFGRNRDYWRERMRGMAFAYLYSVQFEIGPISEASIGHVQSWYPQVGFVDHVITPTIGTGWAIGEDAIDRKVIQPLEHRIENPLLRVVLRGGLNPARSFANMMGGQVPWSRDDRPGVFRSFSEREAAWSALESPAQSGKTREPEPGVAPFEFSFDGSYRTYLGGGQTTGCIGGGGVAAFRLSSEWQMLGDVGGCKLLGFKDNWSGDSLTYLTGPRWTPQTNGKWVPHVQALVGGTKITQSYEDPILKAEVADWPTDNDETRYLKHAAYTKDWDAAGFAVQAGAGVDYRFNNALELHVANLEYTHAWIGPVNGANYRNSVQFSYGLVLRMGTW</sequence>
<dbReference type="EMBL" id="CP000360">
    <property type="protein sequence ID" value="ABF43082.1"/>
    <property type="molecule type" value="Genomic_DNA"/>
</dbReference>
<feature type="chain" id="PRO_5004190763" description="DUF3943 domain-containing protein" evidence="1">
    <location>
        <begin position="28"/>
        <end position="505"/>
    </location>
</feature>
<protein>
    <recommendedName>
        <fullName evidence="4">DUF3943 domain-containing protein</fullName>
    </recommendedName>
</protein>
<reference evidence="2 3" key="1">
    <citation type="journal article" date="2009" name="Appl. Environ. Microbiol.">
        <title>Three genomes from the phylum Acidobacteria provide insight into the lifestyles of these microorganisms in soils.</title>
        <authorList>
            <person name="Ward N.L."/>
            <person name="Challacombe J.F."/>
            <person name="Janssen P.H."/>
            <person name="Henrissat B."/>
            <person name="Coutinho P.M."/>
            <person name="Wu M."/>
            <person name="Xie G."/>
            <person name="Haft D.H."/>
            <person name="Sait M."/>
            <person name="Badger J."/>
            <person name="Barabote R.D."/>
            <person name="Bradley B."/>
            <person name="Brettin T.S."/>
            <person name="Brinkac L.M."/>
            <person name="Bruce D."/>
            <person name="Creasy T."/>
            <person name="Daugherty S.C."/>
            <person name="Davidsen T.M."/>
            <person name="DeBoy R.T."/>
            <person name="Detter J.C."/>
            <person name="Dodson R.J."/>
            <person name="Durkin A.S."/>
            <person name="Ganapathy A."/>
            <person name="Gwinn-Giglio M."/>
            <person name="Han C.S."/>
            <person name="Khouri H."/>
            <person name="Kiss H."/>
            <person name="Kothari S.P."/>
            <person name="Madupu R."/>
            <person name="Nelson K.E."/>
            <person name="Nelson W.C."/>
            <person name="Paulsen I."/>
            <person name="Penn K."/>
            <person name="Ren Q."/>
            <person name="Rosovitz M.J."/>
            <person name="Selengut J.D."/>
            <person name="Shrivastava S."/>
            <person name="Sullivan S.A."/>
            <person name="Tapia R."/>
            <person name="Thompson L.S."/>
            <person name="Watkins K.L."/>
            <person name="Yang Q."/>
            <person name="Yu C."/>
            <person name="Zafar N."/>
            <person name="Zhou L."/>
            <person name="Kuske C.R."/>
        </authorList>
    </citation>
    <scope>NUCLEOTIDE SEQUENCE [LARGE SCALE GENOMIC DNA]</scope>
    <source>
        <strain evidence="2 3">Ellin345</strain>
    </source>
</reference>
<evidence type="ECO:0000313" key="3">
    <source>
        <dbReference type="Proteomes" id="UP000002432"/>
    </source>
</evidence>
<proteinExistence type="predicted"/>
<dbReference type="AlphaFoldDB" id="Q1IJ68"/>
<evidence type="ECO:0008006" key="4">
    <source>
        <dbReference type="Google" id="ProtNLM"/>
    </source>
</evidence>
<organism evidence="2 3">
    <name type="scientific">Koribacter versatilis (strain Ellin345)</name>
    <dbReference type="NCBI Taxonomy" id="204669"/>
    <lineage>
        <taxon>Bacteria</taxon>
        <taxon>Pseudomonadati</taxon>
        <taxon>Acidobacteriota</taxon>
        <taxon>Terriglobia</taxon>
        <taxon>Terriglobales</taxon>
        <taxon>Candidatus Korobacteraceae</taxon>
        <taxon>Candidatus Korobacter</taxon>
    </lineage>
</organism>
<keyword evidence="3" id="KW-1185">Reference proteome</keyword>
<dbReference type="SUPFAM" id="SSF56925">
    <property type="entry name" value="OMPA-like"/>
    <property type="match status" value="1"/>
</dbReference>
<evidence type="ECO:0000256" key="1">
    <source>
        <dbReference type="SAM" id="SignalP"/>
    </source>
</evidence>
<accession>Q1IJ68</accession>
<dbReference type="EnsemblBacteria" id="ABF43082">
    <property type="protein sequence ID" value="ABF43082"/>
    <property type="gene ID" value="Acid345_4082"/>
</dbReference>
<gene>
    <name evidence="2" type="ordered locus">Acid345_4082</name>
</gene>
<dbReference type="OrthoDB" id="108035at2"/>
<keyword evidence="1" id="KW-0732">Signal</keyword>
<dbReference type="eggNOG" id="ENOG502ZDEJ">
    <property type="taxonomic scope" value="Bacteria"/>
</dbReference>
<feature type="signal peptide" evidence="1">
    <location>
        <begin position="1"/>
        <end position="27"/>
    </location>
</feature>
<dbReference type="STRING" id="204669.Acid345_4082"/>
<evidence type="ECO:0000313" key="2">
    <source>
        <dbReference type="EMBL" id="ABF43082.1"/>
    </source>
</evidence>
<dbReference type="KEGG" id="aba:Acid345_4082"/>
<dbReference type="HOGENOM" id="CLU_603949_0_0_0"/>